<feature type="transmembrane region" description="Helical" evidence="1">
    <location>
        <begin position="382"/>
        <end position="401"/>
    </location>
</feature>
<feature type="transmembrane region" description="Helical" evidence="1">
    <location>
        <begin position="173"/>
        <end position="194"/>
    </location>
</feature>
<reference evidence="3" key="1">
    <citation type="submission" date="2017-06" db="EMBL/GenBank/DDBJ databases">
        <authorList>
            <person name="Cremers G."/>
        </authorList>
    </citation>
    <scope>NUCLEOTIDE SEQUENCE [LARGE SCALE GENOMIC DNA]</scope>
</reference>
<feature type="transmembrane region" description="Helical" evidence="1">
    <location>
        <begin position="48"/>
        <end position="71"/>
    </location>
</feature>
<keyword evidence="1" id="KW-1133">Transmembrane helix</keyword>
<feature type="transmembrane region" description="Helical" evidence="1">
    <location>
        <begin position="359"/>
        <end position="376"/>
    </location>
</feature>
<keyword evidence="3" id="KW-1185">Reference proteome</keyword>
<feature type="transmembrane region" description="Helical" evidence="1">
    <location>
        <begin position="24"/>
        <end position="42"/>
    </location>
</feature>
<protein>
    <recommendedName>
        <fullName evidence="4">Glycosyltransferase RgtA/B/C/D-like domain-containing protein</fullName>
    </recommendedName>
</protein>
<proteinExistence type="predicted"/>
<dbReference type="Proteomes" id="UP000218615">
    <property type="component" value="Unassembled WGS sequence"/>
</dbReference>
<evidence type="ECO:0000313" key="2">
    <source>
        <dbReference type="EMBL" id="SNQ62938.1"/>
    </source>
</evidence>
<keyword evidence="1" id="KW-0812">Transmembrane</keyword>
<dbReference type="AlphaFoldDB" id="A0A284VUR4"/>
<gene>
    <name evidence="2" type="ORF">MNV_980040</name>
</gene>
<dbReference type="RefSeq" id="WP_096207427.1">
    <property type="nucleotide sequence ID" value="NZ_FZMP01000249.1"/>
</dbReference>
<organism evidence="2 3">
    <name type="scientific">Candidatus Methanoperedens nitratireducens</name>
    <dbReference type="NCBI Taxonomy" id="1392998"/>
    <lineage>
        <taxon>Archaea</taxon>
        <taxon>Methanobacteriati</taxon>
        <taxon>Methanobacteriota</taxon>
        <taxon>Stenosarchaea group</taxon>
        <taxon>Methanomicrobia</taxon>
        <taxon>Methanosarcinales</taxon>
        <taxon>ANME-2 cluster</taxon>
        <taxon>Candidatus Methanoperedentaceae</taxon>
        <taxon>Candidatus Methanoperedens</taxon>
    </lineage>
</organism>
<feature type="transmembrane region" description="Helical" evidence="1">
    <location>
        <begin position="279"/>
        <end position="295"/>
    </location>
</feature>
<feature type="transmembrane region" description="Helical" evidence="1">
    <location>
        <begin position="408"/>
        <end position="427"/>
    </location>
</feature>
<evidence type="ECO:0000313" key="3">
    <source>
        <dbReference type="Proteomes" id="UP000218615"/>
    </source>
</evidence>
<feature type="transmembrane region" description="Helical" evidence="1">
    <location>
        <begin position="83"/>
        <end position="105"/>
    </location>
</feature>
<feature type="transmembrane region" description="Helical" evidence="1">
    <location>
        <begin position="331"/>
        <end position="352"/>
    </location>
</feature>
<accession>A0A284VUR4</accession>
<feature type="transmembrane region" description="Helical" evidence="1">
    <location>
        <begin position="243"/>
        <end position="272"/>
    </location>
</feature>
<evidence type="ECO:0008006" key="4">
    <source>
        <dbReference type="Google" id="ProtNLM"/>
    </source>
</evidence>
<dbReference type="EMBL" id="FZMP01000249">
    <property type="protein sequence ID" value="SNQ62938.1"/>
    <property type="molecule type" value="Genomic_DNA"/>
</dbReference>
<keyword evidence="1" id="KW-0472">Membrane</keyword>
<evidence type="ECO:0000256" key="1">
    <source>
        <dbReference type="SAM" id="Phobius"/>
    </source>
</evidence>
<name>A0A284VUR4_9EURY</name>
<sequence length="554" mass="63627">MFKKKLEDALNWIKEPVIQDIKNVFIRTYIQLSILFVIAIFLKEIGLLPTYFLNYILFGYLLPVFAIPLLLEHEKSGKPGIRIKTVYIYLALIILFIFTISIRLLPYADNSIPLGYDTGYYKYTIDLYLNTLPGIPESSLPLWIKQMHEQGFFVLFDALHIFSGMDSIQALTYLFPFLSALLLLPLFILTRWIFDEKAAVLASVLYAVSYTQFTAFTFMYLRNLLGMFFLLLALYALEKKRYALIAIMFAALGIYHRPEFLIFSLILAGYFLKNRDTKLMYSISLTAILIAPFWLPRADQYFSLISGVSSTMVQNIQSEPAGGGTFFGFNIYEWVSLAYLPFGIIGALYLVHRKTWNSLLIYFMINGVIVVFKLFFFNRLIIDLDIVVLILASAGILYTFLTSRKIPQIAGVVFVLLLVVSGGIVTLQKADEVKPFANEGQISALEWLSENSEPDAFILATSYDAPWALAWGNRRVLAPGLFEWDNSGKEKWLRFLATNDPSEAVDFLKKHDEKVYIFYSFNKFNWMNLEKFNNSSFTKIPLKDAVVYRYDGNK</sequence>